<name>D6GVH3_PARA5</name>
<accession>D6GVH3</accession>
<dbReference type="EMBL" id="GG745553">
    <property type="protein sequence ID" value="EFD92811.1"/>
    <property type="molecule type" value="Genomic_DNA"/>
</dbReference>
<organism evidence="1 2">
    <name type="scientific">Candidatus Parvarchaeum acidophilus ARMAN-5</name>
    <dbReference type="NCBI Taxonomy" id="662762"/>
    <lineage>
        <taxon>Archaea</taxon>
        <taxon>Candidatus Parvarchaeota</taxon>
        <taxon>Candidatus Parvarchaeum</taxon>
    </lineage>
</organism>
<protein>
    <recommendedName>
        <fullName evidence="3">PIN domain-containing protein</fullName>
    </recommendedName>
</protein>
<dbReference type="SUPFAM" id="SSF88723">
    <property type="entry name" value="PIN domain-like"/>
    <property type="match status" value="1"/>
</dbReference>
<evidence type="ECO:0008006" key="3">
    <source>
        <dbReference type="Google" id="ProtNLM"/>
    </source>
</evidence>
<dbReference type="InterPro" id="IPR029060">
    <property type="entry name" value="PIN-like_dom_sf"/>
</dbReference>
<reference evidence="1 2" key="1">
    <citation type="journal article" date="2010" name="Proc. Natl. Acad. Sci. U.S.A.">
        <title>Enigmatic, ultrasmall, uncultivated Archaea.</title>
        <authorList>
            <person name="Baker B.J."/>
            <person name="Comolli L.R."/>
            <person name="Dick G.J."/>
            <person name="Hauser L.J."/>
            <person name="Hyatt D."/>
            <person name="Dill B.D."/>
            <person name="Land M.L."/>
            <person name="Verberkmoes N.C."/>
            <person name="Hettich R.L."/>
            <person name="Banfield J.F."/>
        </authorList>
    </citation>
    <scope>NUCLEOTIDE SEQUENCE [LARGE SCALE GENOMIC DNA]</scope>
</reference>
<dbReference type="Gene3D" id="3.40.50.1010">
    <property type="entry name" value="5'-nuclease"/>
    <property type="match status" value="1"/>
</dbReference>
<evidence type="ECO:0000313" key="1">
    <source>
        <dbReference type="EMBL" id="EFD92811.1"/>
    </source>
</evidence>
<proteinExistence type="predicted"/>
<dbReference type="Proteomes" id="UP000009376">
    <property type="component" value="Unassembled WGS sequence"/>
</dbReference>
<evidence type="ECO:0000313" key="2">
    <source>
        <dbReference type="Proteomes" id="UP000009376"/>
    </source>
</evidence>
<dbReference type="AlphaFoldDB" id="D6GVH3"/>
<sequence length="118" mass="13900">MNEILIDTNIMVYCFDRKLDLTNLLDDLFQSGFRVITLKKCMEELISIKRIDVNNFFMHYNINVIDFNNNQNTDDTILNFCLDRKCFLFTEDKALLERAKIKGIKTLSFAGKSLKFNK</sequence>
<gene>
    <name evidence="1" type="ORF">BJBARM5_0486</name>
</gene>